<evidence type="ECO:0000313" key="5">
    <source>
        <dbReference type="Proteomes" id="UP000613030"/>
    </source>
</evidence>
<dbReference type="SMART" id="SM00448">
    <property type="entry name" value="REC"/>
    <property type="match status" value="1"/>
</dbReference>
<sequence length="126" mass="14161">MHVLVVDDRQEDRFIIKKLLKPHYTVTTLSSAREAVAFAQSHAFDVALLNAMLRTDLDGIDLLRALKVIQPETFLALACTCHSEPQRRQKLLQAGFRNVILKPFDVDVFMTLVNEGAGSAAIRQWA</sequence>
<evidence type="ECO:0000256" key="2">
    <source>
        <dbReference type="PROSITE-ProRule" id="PRU00169"/>
    </source>
</evidence>
<dbReference type="PANTHER" id="PTHR44591">
    <property type="entry name" value="STRESS RESPONSE REGULATOR PROTEIN 1"/>
    <property type="match status" value="1"/>
</dbReference>
<comment type="caution">
    <text evidence="4">The sequence shown here is derived from an EMBL/GenBank/DDBJ whole genome shotgun (WGS) entry which is preliminary data.</text>
</comment>
<accession>A0ABS1L2K1</accession>
<evidence type="ECO:0000313" key="4">
    <source>
        <dbReference type="EMBL" id="MBL0744771.1"/>
    </source>
</evidence>
<organism evidence="4 5">
    <name type="scientific">Chryseolinea lacunae</name>
    <dbReference type="NCBI Taxonomy" id="2801331"/>
    <lineage>
        <taxon>Bacteria</taxon>
        <taxon>Pseudomonadati</taxon>
        <taxon>Bacteroidota</taxon>
        <taxon>Cytophagia</taxon>
        <taxon>Cytophagales</taxon>
        <taxon>Fulvivirgaceae</taxon>
        <taxon>Chryseolinea</taxon>
    </lineage>
</organism>
<keyword evidence="1" id="KW-0597">Phosphoprotein</keyword>
<dbReference type="PROSITE" id="PS50110">
    <property type="entry name" value="RESPONSE_REGULATORY"/>
    <property type="match status" value="1"/>
</dbReference>
<protein>
    <submittedName>
        <fullName evidence="4">Response regulator</fullName>
    </submittedName>
</protein>
<evidence type="ECO:0000259" key="3">
    <source>
        <dbReference type="PROSITE" id="PS50110"/>
    </source>
</evidence>
<dbReference type="InterPro" id="IPR050595">
    <property type="entry name" value="Bact_response_regulator"/>
</dbReference>
<dbReference type="InterPro" id="IPR001789">
    <property type="entry name" value="Sig_transdc_resp-reg_receiver"/>
</dbReference>
<dbReference type="InterPro" id="IPR011006">
    <property type="entry name" value="CheY-like_superfamily"/>
</dbReference>
<dbReference type="RefSeq" id="WP_202014639.1">
    <property type="nucleotide sequence ID" value="NZ_JAERRB010000012.1"/>
</dbReference>
<comment type="caution">
    <text evidence="2">Lacks conserved residue(s) required for the propagation of feature annotation.</text>
</comment>
<keyword evidence="5" id="KW-1185">Reference proteome</keyword>
<dbReference type="PANTHER" id="PTHR44591:SF3">
    <property type="entry name" value="RESPONSE REGULATORY DOMAIN-CONTAINING PROTEIN"/>
    <property type="match status" value="1"/>
</dbReference>
<dbReference type="SUPFAM" id="SSF52172">
    <property type="entry name" value="CheY-like"/>
    <property type="match status" value="1"/>
</dbReference>
<dbReference type="EMBL" id="JAERRB010000012">
    <property type="protein sequence ID" value="MBL0744771.1"/>
    <property type="molecule type" value="Genomic_DNA"/>
</dbReference>
<proteinExistence type="predicted"/>
<name>A0ABS1L2K1_9BACT</name>
<dbReference type="Pfam" id="PF00072">
    <property type="entry name" value="Response_reg"/>
    <property type="match status" value="1"/>
</dbReference>
<dbReference type="Proteomes" id="UP000613030">
    <property type="component" value="Unassembled WGS sequence"/>
</dbReference>
<evidence type="ECO:0000256" key="1">
    <source>
        <dbReference type="ARBA" id="ARBA00022553"/>
    </source>
</evidence>
<feature type="domain" description="Response regulatory" evidence="3">
    <location>
        <begin position="2"/>
        <end position="117"/>
    </location>
</feature>
<gene>
    <name evidence="4" type="ORF">JI741_26290</name>
</gene>
<dbReference type="Gene3D" id="3.40.50.2300">
    <property type="match status" value="1"/>
</dbReference>
<reference evidence="4 5" key="1">
    <citation type="submission" date="2021-01" db="EMBL/GenBank/DDBJ databases">
        <title>Chryseolinea sp. Jin1 Genome sequencing and assembly.</title>
        <authorList>
            <person name="Kim I."/>
        </authorList>
    </citation>
    <scope>NUCLEOTIDE SEQUENCE [LARGE SCALE GENOMIC DNA]</scope>
    <source>
        <strain evidence="4 5">Jin1</strain>
    </source>
</reference>